<dbReference type="SMART" id="SM00829">
    <property type="entry name" value="PKS_ER"/>
    <property type="match status" value="1"/>
</dbReference>
<dbReference type="PATRIC" id="fig|56193.3.peg.3094"/>
<dbReference type="SUPFAM" id="SSF51735">
    <property type="entry name" value="NAD(P)-binding Rossmann-fold domains"/>
    <property type="match status" value="1"/>
</dbReference>
<dbReference type="InterPro" id="IPR036291">
    <property type="entry name" value="NAD(P)-bd_dom_sf"/>
</dbReference>
<evidence type="ECO:0000256" key="2">
    <source>
        <dbReference type="ARBA" id="ARBA00023002"/>
    </source>
</evidence>
<organism evidence="4 5">
    <name type="scientific">Sphingobium chungbukense</name>
    <dbReference type="NCBI Taxonomy" id="56193"/>
    <lineage>
        <taxon>Bacteria</taxon>
        <taxon>Pseudomonadati</taxon>
        <taxon>Pseudomonadota</taxon>
        <taxon>Alphaproteobacteria</taxon>
        <taxon>Sphingomonadales</taxon>
        <taxon>Sphingomonadaceae</taxon>
        <taxon>Sphingobium</taxon>
    </lineage>
</organism>
<dbReference type="PANTHER" id="PTHR48106:SF18">
    <property type="entry name" value="QUINONE OXIDOREDUCTASE PIG3"/>
    <property type="match status" value="1"/>
</dbReference>
<comment type="caution">
    <text evidence="4">The sequence shown here is derived from an EMBL/GenBank/DDBJ whole genome shotgun (WGS) entry which is preliminary data.</text>
</comment>
<keyword evidence="1" id="KW-0521">NADP</keyword>
<dbReference type="GO" id="GO:0016651">
    <property type="term" value="F:oxidoreductase activity, acting on NAD(P)H"/>
    <property type="evidence" value="ECO:0007669"/>
    <property type="project" value="TreeGrafter"/>
</dbReference>
<dbReference type="Proteomes" id="UP000033874">
    <property type="component" value="Unassembled WGS sequence"/>
</dbReference>
<dbReference type="InterPro" id="IPR020843">
    <property type="entry name" value="ER"/>
</dbReference>
<name>A0A0M3ASY5_9SPHN</name>
<keyword evidence="5" id="KW-1185">Reference proteome</keyword>
<evidence type="ECO:0000313" key="4">
    <source>
        <dbReference type="EMBL" id="KKW91639.1"/>
    </source>
</evidence>
<dbReference type="EMBL" id="LBIC01000006">
    <property type="protein sequence ID" value="KKW91639.1"/>
    <property type="molecule type" value="Genomic_DNA"/>
</dbReference>
<gene>
    <name evidence="4" type="ORF">YP76_14805</name>
</gene>
<protein>
    <recommendedName>
        <fullName evidence="3">Enoyl reductase (ER) domain-containing protein</fullName>
    </recommendedName>
</protein>
<dbReference type="Gene3D" id="3.90.180.10">
    <property type="entry name" value="Medium-chain alcohol dehydrogenases, catalytic domain"/>
    <property type="match status" value="1"/>
</dbReference>
<proteinExistence type="predicted"/>
<dbReference type="AlphaFoldDB" id="A0A0M3ASY5"/>
<dbReference type="InterPro" id="IPR011032">
    <property type="entry name" value="GroES-like_sf"/>
</dbReference>
<evidence type="ECO:0000256" key="1">
    <source>
        <dbReference type="ARBA" id="ARBA00022857"/>
    </source>
</evidence>
<dbReference type="GO" id="GO:0070402">
    <property type="term" value="F:NADPH binding"/>
    <property type="evidence" value="ECO:0007669"/>
    <property type="project" value="TreeGrafter"/>
</dbReference>
<dbReference type="STRING" id="56193.YP76_14805"/>
<evidence type="ECO:0000313" key="5">
    <source>
        <dbReference type="Proteomes" id="UP000033874"/>
    </source>
</evidence>
<keyword evidence="2" id="KW-0560">Oxidoreductase</keyword>
<dbReference type="Pfam" id="PF08240">
    <property type="entry name" value="ADH_N"/>
    <property type="match status" value="1"/>
</dbReference>
<dbReference type="Gene3D" id="3.40.50.720">
    <property type="entry name" value="NAD(P)-binding Rossmann-like Domain"/>
    <property type="match status" value="1"/>
</dbReference>
<dbReference type="RefSeq" id="WP_046764366.1">
    <property type="nucleotide sequence ID" value="NZ_LBIC01000006.1"/>
</dbReference>
<sequence>MSSQRPVNAQLRSHIDKDGKLTVDIEQSAVPALADDEVLVEIEAAPINPSDMGAIFGVSSISTFDAMGEGLDRRIVAQMPPAALNRFAGRLGQNIYPGLEGCGVVVDAGNSTGAKALSGRRVSVTGSGMFAKYRAVRVEDCLPLPDDVTAVQAASAFVNPLTALGMIETAKADGHKAMLFTAAASSLGRMVRRLCDREGIAFIGVVRGDSQVEMLRADGVVHICDLKSPDFSEQLIAALSATGATLAFDAIAGGEIVNEILRCMEMVAVSEMAAFNRYGSSKQKQLYIYGLLDTAPTVLKRDFGFAFGINGWLLFHFLGRISPELRKELNQKVIDGLKTTFETEYGAAISLEDMLKPENIRAYLSRGTGGKYLVMPKGPTRL</sequence>
<evidence type="ECO:0000259" key="3">
    <source>
        <dbReference type="SMART" id="SM00829"/>
    </source>
</evidence>
<dbReference type="SUPFAM" id="SSF50129">
    <property type="entry name" value="GroES-like"/>
    <property type="match status" value="1"/>
</dbReference>
<dbReference type="PANTHER" id="PTHR48106">
    <property type="entry name" value="QUINONE OXIDOREDUCTASE PIG3-RELATED"/>
    <property type="match status" value="1"/>
</dbReference>
<accession>A0A0M3ASY5</accession>
<reference evidence="4 5" key="1">
    <citation type="submission" date="2015-04" db="EMBL/GenBank/DDBJ databases">
        <title>Genome sequence of aromatic hydrocarbons-degrading Sphingobium chungbukense DJ77.</title>
        <authorList>
            <person name="Kim Y.-C."/>
            <person name="Chae J.-C."/>
        </authorList>
    </citation>
    <scope>NUCLEOTIDE SEQUENCE [LARGE SCALE GENOMIC DNA]</scope>
    <source>
        <strain evidence="4 5">DJ77</strain>
    </source>
</reference>
<feature type="domain" description="Enoyl reductase (ER)" evidence="3">
    <location>
        <begin position="20"/>
        <end position="374"/>
    </location>
</feature>
<dbReference type="InterPro" id="IPR013154">
    <property type="entry name" value="ADH-like_N"/>
</dbReference>